<gene>
    <name evidence="1" type="ORF">GALL_468530</name>
</gene>
<reference evidence="1" key="1">
    <citation type="submission" date="2016-10" db="EMBL/GenBank/DDBJ databases">
        <title>Sequence of Gallionella enrichment culture.</title>
        <authorList>
            <person name="Poehlein A."/>
            <person name="Muehling M."/>
            <person name="Daniel R."/>
        </authorList>
    </citation>
    <scope>NUCLEOTIDE SEQUENCE</scope>
</reference>
<dbReference type="EMBL" id="MLJW01003688">
    <property type="protein sequence ID" value="OIQ71527.1"/>
    <property type="molecule type" value="Genomic_DNA"/>
</dbReference>
<proteinExistence type="predicted"/>
<name>A0A1J5PUT7_9ZZZZ</name>
<accession>A0A1J5PUT7</accession>
<organism evidence="1">
    <name type="scientific">mine drainage metagenome</name>
    <dbReference type="NCBI Taxonomy" id="410659"/>
    <lineage>
        <taxon>unclassified sequences</taxon>
        <taxon>metagenomes</taxon>
        <taxon>ecological metagenomes</taxon>
    </lineage>
</organism>
<comment type="caution">
    <text evidence="1">The sequence shown here is derived from an EMBL/GenBank/DDBJ whole genome shotgun (WGS) entry which is preliminary data.</text>
</comment>
<protein>
    <submittedName>
        <fullName evidence="1">Uncharacterized protein</fullName>
    </submittedName>
</protein>
<sequence length="132" mass="14624">MADDFCHLFLIRRALVGDQFGHLGIGGDHVREDRDQLVAEALDFLALHVKVKAGDELAVGAGGDQHRFAHQHRLWQRVVGVAGQDHVDARHLRRHLAVHVKAIVRQKHDEVGTLALHLGHHRGHAILADAKA</sequence>
<evidence type="ECO:0000313" key="1">
    <source>
        <dbReference type="EMBL" id="OIQ71527.1"/>
    </source>
</evidence>
<dbReference type="AlphaFoldDB" id="A0A1J5PUT7"/>